<gene>
    <name evidence="2" type="ORF">MN202_06300</name>
</gene>
<proteinExistence type="predicted"/>
<sequence length="86" mass="8965">MKTLTLLSATTLLASAVFCSAGHAGELSAELQAATAQHVAAEKAKVAQQAHLSMLHTVIDIKARLQAEQDASQLLASQTQVVQVAE</sequence>
<keyword evidence="1" id="KW-0732">Signal</keyword>
<dbReference type="Proteomes" id="UP001375382">
    <property type="component" value="Unassembled WGS sequence"/>
</dbReference>
<feature type="signal peptide" evidence="1">
    <location>
        <begin position="1"/>
        <end position="24"/>
    </location>
</feature>
<reference evidence="2 3" key="1">
    <citation type="journal article" date="2023" name="Ecotoxicol. Environ. Saf.">
        <title>Mercury remediation potential of mercury-resistant strain Rheinheimera metallidurans sp. nov. isolated from a municipal waste dumping site.</title>
        <authorList>
            <person name="Yadav V."/>
            <person name="Manjhi A."/>
            <person name="Vadakedath N."/>
        </authorList>
    </citation>
    <scope>NUCLEOTIDE SEQUENCE [LARGE SCALE GENOMIC DNA]</scope>
    <source>
        <strain evidence="2 3">E-49</strain>
    </source>
</reference>
<organism evidence="2 3">
    <name type="scientific">Rheinheimera muenzenbergensis</name>
    <dbReference type="NCBI Taxonomy" id="1193628"/>
    <lineage>
        <taxon>Bacteria</taxon>
        <taxon>Pseudomonadati</taxon>
        <taxon>Pseudomonadota</taxon>
        <taxon>Gammaproteobacteria</taxon>
        <taxon>Chromatiales</taxon>
        <taxon>Chromatiaceae</taxon>
        <taxon>Rheinheimera</taxon>
    </lineage>
</organism>
<feature type="chain" id="PRO_5045373352" evidence="1">
    <location>
        <begin position="25"/>
        <end position="86"/>
    </location>
</feature>
<dbReference type="EMBL" id="JALAAR010000004">
    <property type="protein sequence ID" value="MEH8016832.1"/>
    <property type="molecule type" value="Genomic_DNA"/>
</dbReference>
<accession>A0ABU8C4Q0</accession>
<evidence type="ECO:0000256" key="1">
    <source>
        <dbReference type="SAM" id="SignalP"/>
    </source>
</evidence>
<comment type="caution">
    <text evidence="2">The sequence shown here is derived from an EMBL/GenBank/DDBJ whole genome shotgun (WGS) entry which is preliminary data.</text>
</comment>
<dbReference type="RefSeq" id="WP_335735249.1">
    <property type="nucleotide sequence ID" value="NZ_JALAAR010000004.1"/>
</dbReference>
<evidence type="ECO:0000313" key="3">
    <source>
        <dbReference type="Proteomes" id="UP001375382"/>
    </source>
</evidence>
<evidence type="ECO:0000313" key="2">
    <source>
        <dbReference type="EMBL" id="MEH8016832.1"/>
    </source>
</evidence>
<keyword evidence="3" id="KW-1185">Reference proteome</keyword>
<protein>
    <submittedName>
        <fullName evidence="2">Uncharacterized protein</fullName>
    </submittedName>
</protein>
<name>A0ABU8C4Q0_9GAMM</name>